<dbReference type="PATRIC" id="fig|76859.3.peg.816"/>
<evidence type="ECO:0000313" key="1">
    <source>
        <dbReference type="EMBL" id="ALF17398.1"/>
    </source>
</evidence>
<evidence type="ECO:0000313" key="2">
    <source>
        <dbReference type="Proteomes" id="UP000063147"/>
    </source>
</evidence>
<reference evidence="1 2" key="1">
    <citation type="submission" date="2015-09" db="EMBL/GenBank/DDBJ databases">
        <authorList>
            <person name="Jackson K.R."/>
            <person name="Lunt B.L."/>
            <person name="Fisher J.N.B."/>
            <person name="Gardner A.V."/>
            <person name="Bailey M.E."/>
            <person name="Deus L.M."/>
            <person name="Earl A.S."/>
            <person name="Gibby P.D."/>
            <person name="Hartmann K.A."/>
            <person name="Liu J.E."/>
            <person name="Manci A.M."/>
            <person name="Nielsen D.A."/>
            <person name="Solomon M.B."/>
            <person name="Breakwell D.P."/>
            <person name="Burnett S.H."/>
            <person name="Grose J.H."/>
        </authorList>
    </citation>
    <scope>NUCLEOTIDE SEQUENCE [LARGE SCALE GENOMIC DNA]</scope>
    <source>
        <strain evidence="1 2">KCOM 1279</strain>
    </source>
</reference>
<gene>
    <name evidence="1" type="ORF">RN98_04145</name>
</gene>
<dbReference type="Proteomes" id="UP000063147">
    <property type="component" value="Chromosome"/>
</dbReference>
<dbReference type="EMBL" id="CP012713">
    <property type="protein sequence ID" value="ALF17398.1"/>
    <property type="molecule type" value="Genomic_DNA"/>
</dbReference>
<dbReference type="RefSeq" id="WP_060675932.1">
    <property type="nucleotide sequence ID" value="NZ_CP012713.1"/>
</dbReference>
<dbReference type="OrthoDB" id="9890803at2"/>
<name>A0A0M4REH6_9FUSO</name>
<dbReference type="AlphaFoldDB" id="A0A0M4REH6"/>
<organism evidence="1">
    <name type="scientific">Fusobacterium animalis</name>
    <dbReference type="NCBI Taxonomy" id="76859"/>
    <lineage>
        <taxon>Bacteria</taxon>
        <taxon>Fusobacteriati</taxon>
        <taxon>Fusobacteriota</taxon>
        <taxon>Fusobacteriia</taxon>
        <taxon>Fusobacteriales</taxon>
        <taxon>Fusobacteriaceae</taxon>
        <taxon>Fusobacterium</taxon>
    </lineage>
</organism>
<sequence>MERVFKSNMFVYGEVGERLSGIRESEIYQQSAQKIENLIINETGNLKIAKKLEATNFQHNLIQLIDTKHNFYVGVTKDNNVATYSKTNNDIGNLLYTHPITVKNIRIIKMCDNRLFVIGDKIEVFEFSKEKGEIGKSDYLSLIKNPIKDRETVKLDIYRIYRVGSDFRVGFIGTVENPIVEGRSDGLYISGANVLVKRIYKVYKGTVTKENIEERFLQDGNTFAVFRNFLPHIEHGVFMGKNNFGDSYFQRIIEKSYIIGETYINFNERRNIGYDEVYKSSYYNTDGISTNIKGELNYGTLLDIISNAVTVGICQDRMVFVSNGYLYFSKKSDYFDFRNDTKADSAFFFKPTPINNIYPEMYDIYIGDKIFAPTSHGVYVISTNNILTSGTYNVFIASEITCNEKTKYSYKKGAALLNGTFYYLTDTNEIRCVEQVPNSQGVETYSSTNLEKYELIPKFIGLDKLKYNNKNYLISFKEEKADTLYLYEQLEYKIFRRFSLKLDKPINDFIFCNKYILGLIDGIAVKLNETENNVAKAILRINPPYMKTEKGGSYSNDYSSRVLRVFIKVLNENKEAIKGIKINDKVVTKNDIENDLFNVFKIETSFPILNGFNIEITTKENNKIFEILGIDTKIDIVSD</sequence>
<accession>A0A0M4REH6</accession>
<proteinExistence type="predicted"/>
<protein>
    <submittedName>
        <fullName evidence="1">Uncharacterized protein</fullName>
    </submittedName>
</protein>